<name>A0ACC2N2Y1_9HYME</name>
<comment type="caution">
    <text evidence="1">The sequence shown here is derived from an EMBL/GenBank/DDBJ whole genome shotgun (WGS) entry which is preliminary data.</text>
</comment>
<accession>A0ACC2N2Y1</accession>
<gene>
    <name evidence="1" type="ORF">QAD02_007187</name>
</gene>
<protein>
    <submittedName>
        <fullName evidence="1">Uncharacterized protein</fullName>
    </submittedName>
</protein>
<keyword evidence="2" id="KW-1185">Reference proteome</keyword>
<organism evidence="1 2">
    <name type="scientific">Eretmocerus hayati</name>
    <dbReference type="NCBI Taxonomy" id="131215"/>
    <lineage>
        <taxon>Eukaryota</taxon>
        <taxon>Metazoa</taxon>
        <taxon>Ecdysozoa</taxon>
        <taxon>Arthropoda</taxon>
        <taxon>Hexapoda</taxon>
        <taxon>Insecta</taxon>
        <taxon>Pterygota</taxon>
        <taxon>Neoptera</taxon>
        <taxon>Endopterygota</taxon>
        <taxon>Hymenoptera</taxon>
        <taxon>Apocrita</taxon>
        <taxon>Proctotrupomorpha</taxon>
        <taxon>Chalcidoidea</taxon>
        <taxon>Aphelinidae</taxon>
        <taxon>Aphelininae</taxon>
        <taxon>Eretmocerus</taxon>
    </lineage>
</organism>
<sequence length="231" mass="26380">MTAKIRLLREEEEPPVEEELHPDELEDSLSLPTKRVNLLYTHNETPQSVNGELRNSRDSLKIMCDLNSSGELDEDFSEEFTKFIQSSRLLDFQSLSQLIHRADSICSDARKHILDSLPFIGSNAAVAIMGEMIINRSVEITRGEFWIIALTFLPRPDLQTLHILSHLFDQKDVISETQFVLSYASVIHSYCTNRAFRCSDIEPIMSFAIETADIVRQGCEARQHDIGDIRK</sequence>
<reference evidence="1" key="1">
    <citation type="submission" date="2023-04" db="EMBL/GenBank/DDBJ databases">
        <title>A chromosome-level genome assembly of the parasitoid wasp Eretmocerus hayati.</title>
        <authorList>
            <person name="Zhong Y."/>
            <person name="Liu S."/>
            <person name="Liu Y."/>
        </authorList>
    </citation>
    <scope>NUCLEOTIDE SEQUENCE</scope>
    <source>
        <strain evidence="1">ZJU_SS_LIU_2023</strain>
    </source>
</reference>
<proteinExistence type="predicted"/>
<evidence type="ECO:0000313" key="1">
    <source>
        <dbReference type="EMBL" id="KAJ8665525.1"/>
    </source>
</evidence>
<evidence type="ECO:0000313" key="2">
    <source>
        <dbReference type="Proteomes" id="UP001239111"/>
    </source>
</evidence>
<dbReference type="EMBL" id="CM056744">
    <property type="protein sequence ID" value="KAJ8665525.1"/>
    <property type="molecule type" value="Genomic_DNA"/>
</dbReference>
<dbReference type="Proteomes" id="UP001239111">
    <property type="component" value="Chromosome 4"/>
</dbReference>
<feature type="non-terminal residue" evidence="1">
    <location>
        <position position="231"/>
    </location>
</feature>